<evidence type="ECO:0000313" key="2">
    <source>
        <dbReference type="Proteomes" id="UP000183039"/>
    </source>
</evidence>
<organism evidence="1 2">
    <name type="scientific">Enterococcus silesiacus</name>
    <dbReference type="NCBI Taxonomy" id="332949"/>
    <lineage>
        <taxon>Bacteria</taxon>
        <taxon>Bacillati</taxon>
        <taxon>Bacillota</taxon>
        <taxon>Bacilli</taxon>
        <taxon>Lactobacillales</taxon>
        <taxon>Enterococcaceae</taxon>
        <taxon>Enterococcus</taxon>
    </lineage>
</organism>
<protein>
    <submittedName>
        <fullName evidence="1">Uncharacterized protein</fullName>
    </submittedName>
</protein>
<dbReference type="Proteomes" id="UP000183039">
    <property type="component" value="Unassembled WGS sequence"/>
</dbReference>
<comment type="caution">
    <text evidence="1">The sequence shown here is derived from an EMBL/GenBank/DDBJ whole genome shotgun (WGS) entry which is preliminary data.</text>
</comment>
<sequence>MIVEKEKKQTAVYLVVVKKWLGVSEVINSYLKFSGSAAL</sequence>
<proteinExistence type="predicted"/>
<gene>
    <name evidence="1" type="ORF">RV15_GL003153</name>
</gene>
<name>A0AA91GIK8_9ENTE</name>
<dbReference type="EMBL" id="JXLC01000006">
    <property type="protein sequence ID" value="OJG92360.1"/>
    <property type="molecule type" value="Genomic_DNA"/>
</dbReference>
<evidence type="ECO:0000313" key="1">
    <source>
        <dbReference type="EMBL" id="OJG92360.1"/>
    </source>
</evidence>
<accession>A0AA91GIK8</accession>
<dbReference type="AlphaFoldDB" id="A0AA91GIK8"/>
<reference evidence="1 2" key="1">
    <citation type="submission" date="2014-12" db="EMBL/GenBank/DDBJ databases">
        <title>Draft genome sequences of 29 type strains of Enterococci.</title>
        <authorList>
            <person name="Zhong Z."/>
            <person name="Sun Z."/>
            <person name="Liu W."/>
            <person name="Zhang W."/>
            <person name="Zhang H."/>
        </authorList>
    </citation>
    <scope>NUCLEOTIDE SEQUENCE [LARGE SCALE GENOMIC DNA]</scope>
    <source>
        <strain evidence="1 2">DSM 22801</strain>
    </source>
</reference>